<keyword evidence="3" id="KW-0547">Nucleotide-binding</keyword>
<keyword evidence="6" id="KW-0119">Carbohydrate metabolism</keyword>
<dbReference type="AlphaFoldDB" id="A0A2V5KGY3"/>
<dbReference type="EMBL" id="QJVJ01000007">
    <property type="protein sequence ID" value="PYI53530.1"/>
    <property type="molecule type" value="Genomic_DNA"/>
</dbReference>
<dbReference type="InterPro" id="IPR010737">
    <property type="entry name" value="4-carb_acid_sugar_kinase_N"/>
</dbReference>
<evidence type="ECO:0000313" key="10">
    <source>
        <dbReference type="Proteomes" id="UP000247476"/>
    </source>
</evidence>
<accession>A0A2V5KGY3</accession>
<dbReference type="Gene3D" id="3.40.980.20">
    <property type="entry name" value="Four-carbon acid sugar kinase, nucleotide binding domain"/>
    <property type="match status" value="1"/>
</dbReference>
<evidence type="ECO:0000256" key="6">
    <source>
        <dbReference type="ARBA" id="ARBA00023277"/>
    </source>
</evidence>
<evidence type="ECO:0000256" key="1">
    <source>
        <dbReference type="ARBA" id="ARBA00005715"/>
    </source>
</evidence>
<dbReference type="Pfam" id="PF07005">
    <property type="entry name" value="SBD_N"/>
    <property type="match status" value="1"/>
</dbReference>
<dbReference type="GO" id="GO:0016301">
    <property type="term" value="F:kinase activity"/>
    <property type="evidence" value="ECO:0007669"/>
    <property type="project" value="UniProtKB-KW"/>
</dbReference>
<evidence type="ECO:0000256" key="2">
    <source>
        <dbReference type="ARBA" id="ARBA00022679"/>
    </source>
</evidence>
<feature type="domain" description="Four-carbon acid sugar kinase nucleotide binding" evidence="8">
    <location>
        <begin position="252"/>
        <end position="419"/>
    </location>
</feature>
<dbReference type="InterPro" id="IPR042213">
    <property type="entry name" value="NBD_C_sf"/>
</dbReference>
<reference evidence="9 10" key="1">
    <citation type="submission" date="2018-05" db="EMBL/GenBank/DDBJ databases">
        <title>Paenibacillus flagellatus sp. nov., isolated from selenium mineral soil.</title>
        <authorList>
            <person name="Dai X."/>
        </authorList>
    </citation>
    <scope>NUCLEOTIDE SEQUENCE [LARGE SCALE GENOMIC DNA]</scope>
    <source>
        <strain evidence="9 10">DXL2</strain>
    </source>
</reference>
<keyword evidence="5" id="KW-0067">ATP-binding</keyword>
<dbReference type="InterPro" id="IPR031475">
    <property type="entry name" value="NBD_C"/>
</dbReference>
<name>A0A2V5KGY3_9BACL</name>
<feature type="domain" description="Four-carbon acid sugar kinase N-terminal" evidence="7">
    <location>
        <begin position="2"/>
        <end position="226"/>
    </location>
</feature>
<evidence type="ECO:0000256" key="4">
    <source>
        <dbReference type="ARBA" id="ARBA00022777"/>
    </source>
</evidence>
<evidence type="ECO:0000256" key="5">
    <source>
        <dbReference type="ARBA" id="ARBA00022840"/>
    </source>
</evidence>
<comment type="caution">
    <text evidence="9">The sequence shown here is derived from an EMBL/GenBank/DDBJ whole genome shotgun (WGS) entry which is preliminary data.</text>
</comment>
<sequence>MIGVVADDITGANDIGIMFAKSNYVTHVYPFEPGAAFRAQGGPDVVILDTDSRFDSAKTAYDKAYAATRQLADSGCTFFYNKTCSVFRGNVGAEFDAMLDALGESFMIVVLGFPKNGRTTVDGIHYVHGRKLEESEFRHDPVHPMRRSDLVGILQAQTRRSVERIGRETVERGAEALREAIAARKANGPGGYLLLDVTDQAALAAIAEAVRGERVVGGSSALAEELALAWGAKPAGEASRLPLAKRDGVGILCAAGSLMPQTAAQIAELKRTGVAGFELDTMRLLDEASREAEIGRLTAELSAVLEQGRNALYHSSNEAERVARTKEAGARAGLTNTDVSRLVSGAIAEIAARVLERTGENRLLVAGGDTSAAVCARLGVKGMRVWKEIESGLPSCVSLSDRPVLLVLKSGSFGKPDFFVRALEHLKTQ</sequence>
<keyword evidence="2" id="KW-0808">Transferase</keyword>
<evidence type="ECO:0000313" key="9">
    <source>
        <dbReference type="EMBL" id="PYI53530.1"/>
    </source>
</evidence>
<evidence type="ECO:0000259" key="7">
    <source>
        <dbReference type="Pfam" id="PF07005"/>
    </source>
</evidence>
<keyword evidence="4 9" id="KW-0418">Kinase</keyword>
<dbReference type="OrthoDB" id="9778478at2"/>
<keyword evidence="10" id="KW-1185">Reference proteome</keyword>
<dbReference type="Gene3D" id="3.40.50.10840">
    <property type="entry name" value="Putative sugar-binding, N-terminal domain"/>
    <property type="match status" value="1"/>
</dbReference>
<gene>
    <name evidence="9" type="ORF">DLM86_17360</name>
</gene>
<comment type="similarity">
    <text evidence="1">Belongs to the four-carbon acid sugar kinase family.</text>
</comment>
<organism evidence="9 10">
    <name type="scientific">Paenibacillus flagellatus</name>
    <dbReference type="NCBI Taxonomy" id="2211139"/>
    <lineage>
        <taxon>Bacteria</taxon>
        <taxon>Bacillati</taxon>
        <taxon>Bacillota</taxon>
        <taxon>Bacilli</taxon>
        <taxon>Bacillales</taxon>
        <taxon>Paenibacillaceae</taxon>
        <taxon>Paenibacillus</taxon>
    </lineage>
</organism>
<evidence type="ECO:0000256" key="3">
    <source>
        <dbReference type="ARBA" id="ARBA00022741"/>
    </source>
</evidence>
<dbReference type="InterPro" id="IPR037051">
    <property type="entry name" value="4-carb_acid_sugar_kinase_N_sf"/>
</dbReference>
<dbReference type="Proteomes" id="UP000247476">
    <property type="component" value="Unassembled WGS sequence"/>
</dbReference>
<dbReference type="GO" id="GO:0005524">
    <property type="term" value="F:ATP binding"/>
    <property type="evidence" value="ECO:0007669"/>
    <property type="project" value="UniProtKB-KW"/>
</dbReference>
<dbReference type="SUPFAM" id="SSF142764">
    <property type="entry name" value="YgbK-like"/>
    <property type="match status" value="1"/>
</dbReference>
<proteinExistence type="inferred from homology"/>
<dbReference type="Pfam" id="PF17042">
    <property type="entry name" value="NBD_C"/>
    <property type="match status" value="1"/>
</dbReference>
<dbReference type="RefSeq" id="WP_110841302.1">
    <property type="nucleotide sequence ID" value="NZ_QJVJ01000007.1"/>
</dbReference>
<evidence type="ECO:0000259" key="8">
    <source>
        <dbReference type="Pfam" id="PF17042"/>
    </source>
</evidence>
<protein>
    <submittedName>
        <fullName evidence="9">Serine kinase</fullName>
    </submittedName>
</protein>